<name>A0ABU8Y6W3_9MICO</name>
<reference evidence="2 3" key="1">
    <citation type="submission" date="2024-03" db="EMBL/GenBank/DDBJ databases">
        <title>Whole genomes of four grape xylem sap localized bacterial endophytes.</title>
        <authorList>
            <person name="Kumar G."/>
            <person name="Savka M.A."/>
        </authorList>
    </citation>
    <scope>NUCLEOTIDE SEQUENCE [LARGE SCALE GENOMIC DNA]</scope>
    <source>
        <strain evidence="2 3">RIT_GXS8</strain>
    </source>
</reference>
<comment type="caution">
    <text evidence="2">The sequence shown here is derived from an EMBL/GenBank/DDBJ whole genome shotgun (WGS) entry which is preliminary data.</text>
</comment>
<gene>
    <name evidence="2" type="ORF">WMN62_03785</name>
</gene>
<accession>A0ABU8Y6W3</accession>
<proteinExistence type="predicted"/>
<evidence type="ECO:0000313" key="3">
    <source>
        <dbReference type="Proteomes" id="UP001370299"/>
    </source>
</evidence>
<dbReference type="PROSITE" id="PS51257">
    <property type="entry name" value="PROKAR_LIPOPROTEIN"/>
    <property type="match status" value="1"/>
</dbReference>
<organism evidence="2 3">
    <name type="scientific">Curtobacterium citreum</name>
    <dbReference type="NCBI Taxonomy" id="2036"/>
    <lineage>
        <taxon>Bacteria</taxon>
        <taxon>Bacillati</taxon>
        <taxon>Actinomycetota</taxon>
        <taxon>Actinomycetes</taxon>
        <taxon>Micrococcales</taxon>
        <taxon>Microbacteriaceae</taxon>
        <taxon>Curtobacterium</taxon>
    </lineage>
</organism>
<sequence length="147" mass="15306">MSERNRPTVRLLAAVVVAGSVAVLATGCSFVQQQTGDAWSVTYEVSVDQPSGAALNDVRVEGAEKRGDAPEVHRLGAQETSTATTSGSAWEHEAIVLAEQRASVRATPPRGATATCRILLDGKREIATETAAAGQPVTCSVDTPAFD</sequence>
<dbReference type="EMBL" id="JBBLYY010000023">
    <property type="protein sequence ID" value="MEK0170581.1"/>
    <property type="molecule type" value="Genomic_DNA"/>
</dbReference>
<evidence type="ECO:0008006" key="4">
    <source>
        <dbReference type="Google" id="ProtNLM"/>
    </source>
</evidence>
<feature type="compositionally biased region" description="Basic and acidic residues" evidence="1">
    <location>
        <begin position="65"/>
        <end position="76"/>
    </location>
</feature>
<protein>
    <recommendedName>
        <fullName evidence="4">Lipoprotein</fullName>
    </recommendedName>
</protein>
<keyword evidence="3" id="KW-1185">Reference proteome</keyword>
<feature type="compositionally biased region" description="Polar residues" evidence="1">
    <location>
        <begin position="78"/>
        <end position="88"/>
    </location>
</feature>
<evidence type="ECO:0000313" key="2">
    <source>
        <dbReference type="EMBL" id="MEK0170581.1"/>
    </source>
</evidence>
<dbReference type="Proteomes" id="UP001370299">
    <property type="component" value="Unassembled WGS sequence"/>
</dbReference>
<evidence type="ECO:0000256" key="1">
    <source>
        <dbReference type="SAM" id="MobiDB-lite"/>
    </source>
</evidence>
<dbReference type="RefSeq" id="WP_340196625.1">
    <property type="nucleotide sequence ID" value="NZ_JBBKAP010000042.1"/>
</dbReference>
<feature type="region of interest" description="Disordered" evidence="1">
    <location>
        <begin position="65"/>
        <end position="88"/>
    </location>
</feature>